<dbReference type="InterPro" id="IPR009528">
    <property type="entry name" value="Restrct_endonuc_II_BsuBI_C"/>
</dbReference>
<dbReference type="GO" id="GO:0009036">
    <property type="term" value="F:type II site-specific deoxyribonuclease activity"/>
    <property type="evidence" value="ECO:0007669"/>
    <property type="project" value="InterPro"/>
</dbReference>
<protein>
    <recommendedName>
        <fullName evidence="1">BsuBI/PstI restriction endonuclease domain-containing protein</fullName>
    </recommendedName>
</protein>
<dbReference type="AlphaFoldDB" id="A0A5J0I2H4"/>
<evidence type="ECO:0000259" key="1">
    <source>
        <dbReference type="Pfam" id="PF06616"/>
    </source>
</evidence>
<dbReference type="GO" id="GO:0009307">
    <property type="term" value="P:DNA restriction-modification system"/>
    <property type="evidence" value="ECO:0007669"/>
    <property type="project" value="InterPro"/>
</dbReference>
<proteinExistence type="predicted"/>
<sequence length="334" mass="38182">MSLVDRIIEYRNNLLKEGMEVVPVCYQGISKEKIKSVLNIIDRSTNDMIDAVFALLDERPTWFSKKAIEAGIKFCDGASTAHIGAHIGILQRGGYTKLDREGRDYWLKPLWEIGSLEKVMLDSNTMTFIPGHPIAKSPLCAYKISQAFKDILSAPDGVWESLAKEWVSEENKRQRLNFQAEVIKKAKEAVHSPHSQLIADSCQYYVPMFLKDYEIIFIDDGDGDRITEEQRRKLRTAGLTIQLNDSMPDVLLWNKKTDSLWVIEAVTSDGEVDIHKVNSMKAFSKRNGKSDVGFTTTYQTWKKIAERQHKYKNIAHGTYIWIQEDPSKNLYVAD</sequence>
<reference evidence="2" key="1">
    <citation type="journal article" date="2018" name="Genome Biol.">
        <title>SKESA: strategic k-mer extension for scrupulous assemblies.</title>
        <authorList>
            <person name="Souvorov A."/>
            <person name="Agarwala R."/>
            <person name="Lipman D.J."/>
        </authorList>
    </citation>
    <scope>NUCLEOTIDE SEQUENCE</scope>
    <source>
        <strain evidence="2">Sam_ffac295f-558b-465d-bf36-8eeeaa0e41fb</strain>
    </source>
</reference>
<dbReference type="GO" id="GO:0000287">
    <property type="term" value="F:magnesium ion binding"/>
    <property type="evidence" value="ECO:0007669"/>
    <property type="project" value="InterPro"/>
</dbReference>
<gene>
    <name evidence="2" type="ORF">G2261_11435</name>
</gene>
<feature type="domain" description="BsuBI/PstI restriction endonuclease" evidence="1">
    <location>
        <begin position="192"/>
        <end position="328"/>
    </location>
</feature>
<dbReference type="InterPro" id="IPR041963">
    <property type="entry name" value="BsuBI/PstI_C_sf"/>
</dbReference>
<dbReference type="Gene3D" id="3.40.1350.80">
    <property type="match status" value="1"/>
</dbReference>
<reference evidence="2" key="2">
    <citation type="submission" date="2019-01" db="EMBL/GenBank/DDBJ databases">
        <authorList>
            <consortium name="NCBI Pathogen Detection Project"/>
        </authorList>
    </citation>
    <scope>NUCLEOTIDE SEQUENCE</scope>
    <source>
        <strain evidence="2">Sam_ffac295f-558b-465d-bf36-8eeeaa0e41fb</strain>
    </source>
</reference>
<comment type="caution">
    <text evidence="2">The sequence shown here is derived from an EMBL/GenBank/DDBJ whole genome shotgun (WGS) entry which is preliminary data.</text>
</comment>
<evidence type="ECO:0000313" key="2">
    <source>
        <dbReference type="EMBL" id="HAE0467878.1"/>
    </source>
</evidence>
<accession>A0A5J0I2H4</accession>
<name>A0A5J0I2H4_SALET</name>
<dbReference type="Pfam" id="PF06616">
    <property type="entry name" value="BsuBI_PstI_RE"/>
    <property type="match status" value="1"/>
</dbReference>
<dbReference type="GO" id="GO:0003677">
    <property type="term" value="F:DNA binding"/>
    <property type="evidence" value="ECO:0007669"/>
    <property type="project" value="InterPro"/>
</dbReference>
<organism evidence="2">
    <name type="scientific">Salmonella enterica subsp. enterica serovar Altona</name>
    <dbReference type="NCBI Taxonomy" id="1151173"/>
    <lineage>
        <taxon>Bacteria</taxon>
        <taxon>Pseudomonadati</taxon>
        <taxon>Pseudomonadota</taxon>
        <taxon>Gammaproteobacteria</taxon>
        <taxon>Enterobacterales</taxon>
        <taxon>Enterobacteriaceae</taxon>
        <taxon>Salmonella</taxon>
    </lineage>
</organism>
<dbReference type="EMBL" id="DAAQQR010000006">
    <property type="protein sequence ID" value="HAE0467878.1"/>
    <property type="molecule type" value="Genomic_DNA"/>
</dbReference>